<evidence type="ECO:0000313" key="2">
    <source>
        <dbReference type="Proteomes" id="UP001144805"/>
    </source>
</evidence>
<sequence>MNEPKAKDRPMLFSGPMVRALLDGRKTQTRRRLDAWTDEPLAYVEAGAIEALDADDRPYRWPRTHAVGDRLWVREAWKAHSTFEGVPPRDVPPSGVFYLADDSYSPSGSRGRPSVFMPRWASRLTLTVTDVRVERLQDISKPDAIAEGLIQLRTTRRWVASKGDQYLGYAHADPRVVYGWLWNTINGDGAWEANPRVAAYTFTIADRNIEAETA</sequence>
<dbReference type="Proteomes" id="UP001144805">
    <property type="component" value="Unassembled WGS sequence"/>
</dbReference>
<dbReference type="AlphaFoldDB" id="A0A9X3E324"/>
<gene>
    <name evidence="1" type="ORF">OSH07_15350</name>
</gene>
<protein>
    <submittedName>
        <fullName evidence="1">Uncharacterized protein</fullName>
    </submittedName>
</protein>
<reference evidence="1" key="1">
    <citation type="submission" date="2022-11" db="EMBL/GenBank/DDBJ databases">
        <title>Biodiversity and phylogenetic relationships of bacteria.</title>
        <authorList>
            <person name="Machado R.A.R."/>
            <person name="Bhat A."/>
            <person name="Loulou A."/>
            <person name="Kallel S."/>
        </authorList>
    </citation>
    <scope>NUCLEOTIDE SEQUENCE</scope>
    <source>
        <strain evidence="1">K-TC2</strain>
    </source>
</reference>
<organism evidence="1 2">
    <name type="scientific">Kaistia nematophila</name>
    <dbReference type="NCBI Taxonomy" id="2994654"/>
    <lineage>
        <taxon>Bacteria</taxon>
        <taxon>Pseudomonadati</taxon>
        <taxon>Pseudomonadota</taxon>
        <taxon>Alphaproteobacteria</taxon>
        <taxon>Hyphomicrobiales</taxon>
        <taxon>Kaistiaceae</taxon>
        <taxon>Kaistia</taxon>
    </lineage>
</organism>
<accession>A0A9X3E324</accession>
<proteinExistence type="predicted"/>
<dbReference type="EMBL" id="JAPKNK010000006">
    <property type="protein sequence ID" value="MCX5570584.1"/>
    <property type="molecule type" value="Genomic_DNA"/>
</dbReference>
<dbReference type="RefSeq" id="WP_266339545.1">
    <property type="nucleotide sequence ID" value="NZ_JAPKNK010000006.1"/>
</dbReference>
<comment type="caution">
    <text evidence="1">The sequence shown here is derived from an EMBL/GenBank/DDBJ whole genome shotgun (WGS) entry which is preliminary data.</text>
</comment>
<name>A0A9X3E324_9HYPH</name>
<keyword evidence="2" id="KW-1185">Reference proteome</keyword>
<evidence type="ECO:0000313" key="1">
    <source>
        <dbReference type="EMBL" id="MCX5570584.1"/>
    </source>
</evidence>